<organism evidence="2 3">
    <name type="scientific">Choiromyces venosus 120613-1</name>
    <dbReference type="NCBI Taxonomy" id="1336337"/>
    <lineage>
        <taxon>Eukaryota</taxon>
        <taxon>Fungi</taxon>
        <taxon>Dikarya</taxon>
        <taxon>Ascomycota</taxon>
        <taxon>Pezizomycotina</taxon>
        <taxon>Pezizomycetes</taxon>
        <taxon>Pezizales</taxon>
        <taxon>Tuberaceae</taxon>
        <taxon>Choiromyces</taxon>
    </lineage>
</organism>
<accession>A0A3N4K304</accession>
<dbReference type="PANTHER" id="PTHR43157">
    <property type="entry name" value="PHOSPHATIDYLINOSITOL-GLYCAN BIOSYNTHESIS CLASS F PROTEIN-RELATED"/>
    <property type="match status" value="1"/>
</dbReference>
<dbReference type="InterPro" id="IPR036291">
    <property type="entry name" value="NAD(P)-bd_dom_sf"/>
</dbReference>
<keyword evidence="3" id="KW-1185">Reference proteome</keyword>
<proteinExistence type="predicted"/>
<protein>
    <submittedName>
        <fullName evidence="2">NAD(P)-binding protein</fullName>
    </submittedName>
</protein>
<dbReference type="Pfam" id="PF00106">
    <property type="entry name" value="adh_short"/>
    <property type="match status" value="1"/>
</dbReference>
<dbReference type="Proteomes" id="UP000276215">
    <property type="component" value="Unassembled WGS sequence"/>
</dbReference>
<dbReference type="GO" id="GO:0016491">
    <property type="term" value="F:oxidoreductase activity"/>
    <property type="evidence" value="ECO:0007669"/>
    <property type="project" value="UniProtKB-KW"/>
</dbReference>
<evidence type="ECO:0000313" key="2">
    <source>
        <dbReference type="EMBL" id="RPB03582.1"/>
    </source>
</evidence>
<keyword evidence="1" id="KW-0560">Oxidoreductase</keyword>
<dbReference type="STRING" id="1336337.A0A3N4K304"/>
<dbReference type="Gene3D" id="3.40.50.720">
    <property type="entry name" value="NAD(P)-binding Rossmann-like Domain"/>
    <property type="match status" value="1"/>
</dbReference>
<dbReference type="InterPro" id="IPR002347">
    <property type="entry name" value="SDR_fam"/>
</dbReference>
<name>A0A3N4K304_9PEZI</name>
<sequence>MPFKPSQSGDFSGKVYLVTGATHNAKVYLAARSEQKASEAIEDILLKVSHANISFIKLDMMDLASVVTSPREFLTKEPHLHGLIDNAGIMAAPYTESVDGYESQPQTDYLSHWLLTHHLLPALHFAAGTSTPGDMRIINVTSNGHNLFAPKGGIDFSDMKKTSGTPWSSYGMSKLVNILHARELNRLYGPASEGAAGRQIWTASVHPGSVDTTYTSLFAAASNEFKRTESGEYFVPLAKKVKPSKDALDVDLAKKLWVWAEDELQNRGFI</sequence>
<reference evidence="2 3" key="1">
    <citation type="journal article" date="2018" name="Nat. Ecol. Evol.">
        <title>Pezizomycetes genomes reveal the molecular basis of ectomycorrhizal truffle lifestyle.</title>
        <authorList>
            <person name="Murat C."/>
            <person name="Payen T."/>
            <person name="Noel B."/>
            <person name="Kuo A."/>
            <person name="Morin E."/>
            <person name="Chen J."/>
            <person name="Kohler A."/>
            <person name="Krizsan K."/>
            <person name="Balestrini R."/>
            <person name="Da Silva C."/>
            <person name="Montanini B."/>
            <person name="Hainaut M."/>
            <person name="Levati E."/>
            <person name="Barry K.W."/>
            <person name="Belfiori B."/>
            <person name="Cichocki N."/>
            <person name="Clum A."/>
            <person name="Dockter R.B."/>
            <person name="Fauchery L."/>
            <person name="Guy J."/>
            <person name="Iotti M."/>
            <person name="Le Tacon F."/>
            <person name="Lindquist E.A."/>
            <person name="Lipzen A."/>
            <person name="Malagnac F."/>
            <person name="Mello A."/>
            <person name="Molinier V."/>
            <person name="Miyauchi S."/>
            <person name="Poulain J."/>
            <person name="Riccioni C."/>
            <person name="Rubini A."/>
            <person name="Sitrit Y."/>
            <person name="Splivallo R."/>
            <person name="Traeger S."/>
            <person name="Wang M."/>
            <person name="Zifcakova L."/>
            <person name="Wipf D."/>
            <person name="Zambonelli A."/>
            <person name="Paolocci F."/>
            <person name="Nowrousian M."/>
            <person name="Ottonello S."/>
            <person name="Baldrian P."/>
            <person name="Spatafora J.W."/>
            <person name="Henrissat B."/>
            <person name="Nagy L.G."/>
            <person name="Aury J.M."/>
            <person name="Wincker P."/>
            <person name="Grigoriev I.V."/>
            <person name="Bonfante P."/>
            <person name="Martin F.M."/>
        </authorList>
    </citation>
    <scope>NUCLEOTIDE SEQUENCE [LARGE SCALE GENOMIC DNA]</scope>
    <source>
        <strain evidence="2 3">120613-1</strain>
    </source>
</reference>
<evidence type="ECO:0000256" key="1">
    <source>
        <dbReference type="ARBA" id="ARBA00023002"/>
    </source>
</evidence>
<dbReference type="OrthoDB" id="191139at2759"/>
<evidence type="ECO:0000313" key="3">
    <source>
        <dbReference type="Proteomes" id="UP000276215"/>
    </source>
</evidence>
<dbReference type="SUPFAM" id="SSF51735">
    <property type="entry name" value="NAD(P)-binding Rossmann-fold domains"/>
    <property type="match status" value="1"/>
</dbReference>
<dbReference type="PANTHER" id="PTHR43157:SF31">
    <property type="entry name" value="PHOSPHATIDYLINOSITOL-GLYCAN BIOSYNTHESIS CLASS F PROTEIN"/>
    <property type="match status" value="1"/>
</dbReference>
<gene>
    <name evidence="2" type="ORF">L873DRAFT_1826242</name>
</gene>
<dbReference type="EMBL" id="ML120362">
    <property type="protein sequence ID" value="RPB03582.1"/>
    <property type="molecule type" value="Genomic_DNA"/>
</dbReference>
<dbReference type="AlphaFoldDB" id="A0A3N4K304"/>